<dbReference type="GO" id="GO:0006995">
    <property type="term" value="P:cellular response to nitrogen starvation"/>
    <property type="evidence" value="ECO:0007669"/>
    <property type="project" value="UniProtKB-ARBA"/>
</dbReference>
<evidence type="ECO:0000256" key="9">
    <source>
        <dbReference type="SAM" id="SignalP"/>
    </source>
</evidence>
<dbReference type="Proteomes" id="UP000195402">
    <property type="component" value="Unassembled WGS sequence"/>
</dbReference>
<evidence type="ECO:0000256" key="6">
    <source>
        <dbReference type="ARBA" id="ARBA00022729"/>
    </source>
</evidence>
<dbReference type="GO" id="GO:0005179">
    <property type="term" value="F:hormone activity"/>
    <property type="evidence" value="ECO:0007669"/>
    <property type="project" value="UniProtKB-KW"/>
</dbReference>
<evidence type="ECO:0008006" key="12">
    <source>
        <dbReference type="Google" id="ProtNLM"/>
    </source>
</evidence>
<keyword evidence="11" id="KW-1185">Reference proteome</keyword>
<keyword evidence="4" id="KW-0964">Secreted</keyword>
<dbReference type="PANTHER" id="PTHR33348">
    <property type="entry name" value="PRECURSOR OF CEP5"/>
    <property type="match status" value="1"/>
</dbReference>
<keyword evidence="3" id="KW-0052">Apoplast</keyword>
<reference evidence="10 11" key="1">
    <citation type="journal article" date="2017" name="Mol. Plant">
        <title>The Genome of Medicinal Plant Macleaya cordata Provides New Insights into Benzylisoquinoline Alkaloids Metabolism.</title>
        <authorList>
            <person name="Liu X."/>
            <person name="Liu Y."/>
            <person name="Huang P."/>
            <person name="Ma Y."/>
            <person name="Qing Z."/>
            <person name="Tang Q."/>
            <person name="Cao H."/>
            <person name="Cheng P."/>
            <person name="Zheng Y."/>
            <person name="Yuan Z."/>
            <person name="Zhou Y."/>
            <person name="Liu J."/>
            <person name="Tang Z."/>
            <person name="Zhuo Y."/>
            <person name="Zhang Y."/>
            <person name="Yu L."/>
            <person name="Huang J."/>
            <person name="Yang P."/>
            <person name="Peng Q."/>
            <person name="Zhang J."/>
            <person name="Jiang W."/>
            <person name="Zhang Z."/>
            <person name="Lin K."/>
            <person name="Ro D.K."/>
            <person name="Chen X."/>
            <person name="Xiong X."/>
            <person name="Shang Y."/>
            <person name="Huang S."/>
            <person name="Zeng J."/>
        </authorList>
    </citation>
    <scope>NUCLEOTIDE SEQUENCE [LARGE SCALE GENOMIC DNA]</scope>
    <source>
        <strain evidence="11">cv. BLH2017</strain>
        <tissue evidence="10">Root</tissue>
    </source>
</reference>
<comment type="subcellular location">
    <subcellularLocation>
        <location evidence="1">Secreted</location>
        <location evidence="1">Extracellular space</location>
        <location evidence="1">Apoplast</location>
    </subcellularLocation>
</comment>
<keyword evidence="7" id="KW-0379">Hydroxylation</keyword>
<protein>
    <recommendedName>
        <fullName evidence="12">Encoded peptide</fullName>
    </recommendedName>
</protein>
<evidence type="ECO:0000256" key="1">
    <source>
        <dbReference type="ARBA" id="ARBA00004271"/>
    </source>
</evidence>
<evidence type="ECO:0000256" key="2">
    <source>
        <dbReference type="ARBA" id="ARBA00008963"/>
    </source>
</evidence>
<evidence type="ECO:0000313" key="10">
    <source>
        <dbReference type="EMBL" id="OUZ99821.1"/>
    </source>
</evidence>
<organism evidence="10 11">
    <name type="scientific">Macleaya cordata</name>
    <name type="common">Five-seeded plume-poppy</name>
    <name type="synonym">Bocconia cordata</name>
    <dbReference type="NCBI Taxonomy" id="56857"/>
    <lineage>
        <taxon>Eukaryota</taxon>
        <taxon>Viridiplantae</taxon>
        <taxon>Streptophyta</taxon>
        <taxon>Embryophyta</taxon>
        <taxon>Tracheophyta</taxon>
        <taxon>Spermatophyta</taxon>
        <taxon>Magnoliopsida</taxon>
        <taxon>Ranunculales</taxon>
        <taxon>Papaveraceae</taxon>
        <taxon>Papaveroideae</taxon>
        <taxon>Macleaya</taxon>
    </lineage>
</organism>
<dbReference type="GO" id="GO:1902025">
    <property type="term" value="P:nitrate import"/>
    <property type="evidence" value="ECO:0007669"/>
    <property type="project" value="TreeGrafter"/>
</dbReference>
<keyword evidence="5" id="KW-0372">Hormone</keyword>
<dbReference type="OMA" id="STTEYTH"/>
<dbReference type="GO" id="GO:1901371">
    <property type="term" value="P:regulation of leaf morphogenesis"/>
    <property type="evidence" value="ECO:0007669"/>
    <property type="project" value="TreeGrafter"/>
</dbReference>
<dbReference type="GO" id="GO:0048046">
    <property type="term" value="C:apoplast"/>
    <property type="evidence" value="ECO:0007669"/>
    <property type="project" value="UniProtKB-SubCell"/>
</dbReference>
<dbReference type="GO" id="GO:0048364">
    <property type="term" value="P:root development"/>
    <property type="evidence" value="ECO:0007669"/>
    <property type="project" value="InterPro"/>
</dbReference>
<proteinExistence type="inferred from homology"/>
<name>A0A200PNN2_MACCD</name>
<feature type="region of interest" description="Disordered" evidence="8">
    <location>
        <begin position="94"/>
        <end position="149"/>
    </location>
</feature>
<evidence type="ECO:0000256" key="3">
    <source>
        <dbReference type="ARBA" id="ARBA00022523"/>
    </source>
</evidence>
<evidence type="ECO:0000256" key="8">
    <source>
        <dbReference type="SAM" id="MobiDB-lite"/>
    </source>
</evidence>
<evidence type="ECO:0000313" key="11">
    <source>
        <dbReference type="Proteomes" id="UP000195402"/>
    </source>
</evidence>
<comment type="similarity">
    <text evidence="2">Belongs to the C-terminally encoded plant signaling peptide (CEP) family.</text>
</comment>
<evidence type="ECO:0000256" key="5">
    <source>
        <dbReference type="ARBA" id="ARBA00022702"/>
    </source>
</evidence>
<accession>A0A200PNN2</accession>
<keyword evidence="6 9" id="KW-0732">Signal</keyword>
<dbReference type="InterPro" id="IPR033250">
    <property type="entry name" value="CEP"/>
</dbReference>
<dbReference type="InParanoid" id="A0A200PNN2"/>
<feature type="signal peptide" evidence="9">
    <location>
        <begin position="1"/>
        <end position="27"/>
    </location>
</feature>
<evidence type="ECO:0000256" key="4">
    <source>
        <dbReference type="ARBA" id="ARBA00022525"/>
    </source>
</evidence>
<gene>
    <name evidence="10" type="ORF">BVC80_9065g99</name>
</gene>
<feature type="chain" id="PRO_5012667939" description="Encoded peptide" evidence="9">
    <location>
        <begin position="28"/>
        <end position="149"/>
    </location>
</feature>
<dbReference type="AlphaFoldDB" id="A0A200PNN2"/>
<dbReference type="EMBL" id="MVGT01004390">
    <property type="protein sequence ID" value="OUZ99821.1"/>
    <property type="molecule type" value="Genomic_DNA"/>
</dbReference>
<dbReference type="GO" id="GO:2000280">
    <property type="term" value="P:regulation of root development"/>
    <property type="evidence" value="ECO:0007669"/>
    <property type="project" value="TreeGrafter"/>
</dbReference>
<dbReference type="PANTHER" id="PTHR33348:SF36">
    <property type="match status" value="1"/>
</dbReference>
<sequence length="149" mass="16042">MAEVKFIFTCVFLLVLVFSHEIHSAEGRHLKSQKELNKNLISSTHLRNANKETGKISSTAALTTTTTTSELHSTTEYTHPVAVVHIDDVRPKVVPGHSTTLNQGNVEEDSAALAEGSGEISRPPSPGRVEDFRPTAPGHSPGVGHSIQN</sequence>
<evidence type="ECO:0000256" key="7">
    <source>
        <dbReference type="ARBA" id="ARBA00023278"/>
    </source>
</evidence>
<comment type="caution">
    <text evidence="10">The sequence shown here is derived from an EMBL/GenBank/DDBJ whole genome shotgun (WGS) entry which is preliminary data.</text>
</comment>
<dbReference type="OrthoDB" id="1863260at2759"/>